<dbReference type="InterPro" id="IPR011530">
    <property type="entry name" value="rRNA_adenine_dimethylase"/>
</dbReference>
<dbReference type="GO" id="GO:0005829">
    <property type="term" value="C:cytosol"/>
    <property type="evidence" value="ECO:0007669"/>
    <property type="project" value="TreeGrafter"/>
</dbReference>
<dbReference type="InterPro" id="IPR020598">
    <property type="entry name" value="rRNA_Ade_methylase_Trfase_N"/>
</dbReference>
<dbReference type="EMBL" id="LCRM01000009">
    <property type="protein sequence ID" value="KKW36918.1"/>
    <property type="molecule type" value="Genomic_DNA"/>
</dbReference>
<evidence type="ECO:0000259" key="9">
    <source>
        <dbReference type="SMART" id="SM00650"/>
    </source>
</evidence>
<evidence type="ECO:0000313" key="11">
    <source>
        <dbReference type="Proteomes" id="UP000034290"/>
    </source>
</evidence>
<reference evidence="10 11" key="1">
    <citation type="journal article" date="2015" name="Nature">
        <title>rRNA introns, odd ribosomes, and small enigmatic genomes across a large radiation of phyla.</title>
        <authorList>
            <person name="Brown C.T."/>
            <person name="Hug L.A."/>
            <person name="Thomas B.C."/>
            <person name="Sharon I."/>
            <person name="Castelle C.J."/>
            <person name="Singh A."/>
            <person name="Wilkins M.J."/>
            <person name="Williams K.H."/>
            <person name="Banfield J.F."/>
        </authorList>
    </citation>
    <scope>NUCLEOTIDE SEQUENCE [LARGE SCALE GENOMIC DNA]</scope>
</reference>
<dbReference type="InterPro" id="IPR023165">
    <property type="entry name" value="rRNA_Ade_diMease-like_C"/>
</dbReference>
<comment type="caution">
    <text evidence="10">The sequence shown here is derived from an EMBL/GenBank/DDBJ whole genome shotgun (WGS) entry which is preliminary data.</text>
</comment>
<feature type="binding site" evidence="7 8">
    <location>
        <position position="82"/>
    </location>
    <ligand>
        <name>S-adenosyl-L-methionine</name>
        <dbReference type="ChEBI" id="CHEBI:59789"/>
    </ligand>
</feature>
<keyword evidence="2 7" id="KW-0698">rRNA processing</keyword>
<dbReference type="InterPro" id="IPR029063">
    <property type="entry name" value="SAM-dependent_MTases_sf"/>
</dbReference>
<dbReference type="InterPro" id="IPR001737">
    <property type="entry name" value="KsgA/Erm"/>
</dbReference>
<keyword evidence="3 7" id="KW-0489">Methyltransferase</keyword>
<dbReference type="InterPro" id="IPR020596">
    <property type="entry name" value="rRNA_Ade_Mease_Trfase_CS"/>
</dbReference>
<dbReference type="Pfam" id="PF00398">
    <property type="entry name" value="RrnaAD"/>
    <property type="match status" value="1"/>
</dbReference>
<evidence type="ECO:0000256" key="6">
    <source>
        <dbReference type="ARBA" id="ARBA00022884"/>
    </source>
</evidence>
<dbReference type="AlphaFoldDB" id="A0A0G1Y0E0"/>
<dbReference type="Gene3D" id="3.40.50.150">
    <property type="entry name" value="Vaccinia Virus protein VP39"/>
    <property type="match status" value="1"/>
</dbReference>
<dbReference type="PATRIC" id="fig|1618650.3.peg.124"/>
<keyword evidence="4 7" id="KW-0808">Transferase</keyword>
<dbReference type="NCBIfam" id="TIGR00755">
    <property type="entry name" value="ksgA"/>
    <property type="match status" value="1"/>
</dbReference>
<dbReference type="GO" id="GO:0003723">
    <property type="term" value="F:RNA binding"/>
    <property type="evidence" value="ECO:0007669"/>
    <property type="project" value="UniProtKB-UniRule"/>
</dbReference>
<organism evidence="10 11">
    <name type="scientific">Candidatus Giovannonibacteria bacterium GW2011_GWA2_53_7</name>
    <dbReference type="NCBI Taxonomy" id="1618650"/>
    <lineage>
        <taxon>Bacteria</taxon>
        <taxon>Candidatus Giovannoniibacteriota</taxon>
    </lineage>
</organism>
<evidence type="ECO:0000256" key="1">
    <source>
        <dbReference type="ARBA" id="ARBA00022490"/>
    </source>
</evidence>
<keyword evidence="1 7" id="KW-0963">Cytoplasm</keyword>
<evidence type="ECO:0000256" key="7">
    <source>
        <dbReference type="HAMAP-Rule" id="MF_00607"/>
    </source>
</evidence>
<feature type="binding site" evidence="7 8">
    <location>
        <position position="38"/>
    </location>
    <ligand>
        <name>S-adenosyl-L-methionine</name>
        <dbReference type="ChEBI" id="CHEBI:59789"/>
    </ligand>
</feature>
<keyword evidence="5 7" id="KW-0949">S-adenosyl-L-methionine</keyword>
<comment type="catalytic activity">
    <reaction evidence="7">
        <text>adenosine(1518)/adenosine(1519) in 16S rRNA + 4 S-adenosyl-L-methionine = N(6)-dimethyladenosine(1518)/N(6)-dimethyladenosine(1519) in 16S rRNA + 4 S-adenosyl-L-homocysteine + 4 H(+)</text>
        <dbReference type="Rhea" id="RHEA:19609"/>
        <dbReference type="Rhea" id="RHEA-COMP:10232"/>
        <dbReference type="Rhea" id="RHEA-COMP:10233"/>
        <dbReference type="ChEBI" id="CHEBI:15378"/>
        <dbReference type="ChEBI" id="CHEBI:57856"/>
        <dbReference type="ChEBI" id="CHEBI:59789"/>
        <dbReference type="ChEBI" id="CHEBI:74411"/>
        <dbReference type="ChEBI" id="CHEBI:74493"/>
        <dbReference type="EC" id="2.1.1.182"/>
    </reaction>
</comment>
<accession>A0A0G1Y0E0</accession>
<dbReference type="EC" id="2.1.1.182" evidence="7"/>
<comment type="similarity">
    <text evidence="7">Belongs to the class I-like SAM-binding methyltransferase superfamily. rRNA adenine N(6)-methyltransferase family. RsmA subfamily.</text>
</comment>
<dbReference type="PANTHER" id="PTHR11727:SF7">
    <property type="entry name" value="DIMETHYLADENOSINE TRANSFERASE-RELATED"/>
    <property type="match status" value="1"/>
</dbReference>
<feature type="binding site" evidence="7 8">
    <location>
        <position position="13"/>
    </location>
    <ligand>
        <name>S-adenosyl-L-methionine</name>
        <dbReference type="ChEBI" id="CHEBI:59789"/>
    </ligand>
</feature>
<evidence type="ECO:0000256" key="2">
    <source>
        <dbReference type="ARBA" id="ARBA00022552"/>
    </source>
</evidence>
<dbReference type="Proteomes" id="UP000034290">
    <property type="component" value="Unassembled WGS sequence"/>
</dbReference>
<sequence>MVHAKKSFGQHFLKSPRVVSAIIESAEIKKGETVVEVGPGTGVLTRALVTAGARVIAIEADRDLIPVLEAEFGDAIELIEGDALHFDFTLHPLLSTTYPLPPTPYTLCSNLPYNVGTEILERFLTSTHPPRRCVVMVQKEVGDRMMALPGDMSLLSLAVQIYADVQRVVRVPPGAFSPPPKVDSVVIRLDKNQKAVDPESVIALAKTGFHARRKQLHRNLADAGIAKSETVKEWLVSQGLKETARAQELSVENWIALYTCLNF</sequence>
<protein>
    <recommendedName>
        <fullName evidence="7">Ribosomal RNA small subunit methyltransferase A</fullName>
        <ecNumber evidence="7">2.1.1.182</ecNumber>
    </recommendedName>
    <alternativeName>
        <fullName evidence="7">16S rRNA (adenine(1518)-N(6)/adenine(1519)-N(6))-dimethyltransferase</fullName>
    </alternativeName>
    <alternativeName>
        <fullName evidence="7">16S rRNA dimethyladenosine transferase</fullName>
    </alternativeName>
    <alternativeName>
        <fullName evidence="7">16S rRNA dimethylase</fullName>
    </alternativeName>
    <alternativeName>
        <fullName evidence="7">S-adenosylmethionine-6-N', N'-adenosyl(rRNA) dimethyltransferase</fullName>
    </alternativeName>
</protein>
<dbReference type="SMART" id="SM00650">
    <property type="entry name" value="rADc"/>
    <property type="match status" value="1"/>
</dbReference>
<dbReference type="SUPFAM" id="SSF53335">
    <property type="entry name" value="S-adenosyl-L-methionine-dependent methyltransferases"/>
    <property type="match status" value="1"/>
</dbReference>
<evidence type="ECO:0000256" key="3">
    <source>
        <dbReference type="ARBA" id="ARBA00022603"/>
    </source>
</evidence>
<gene>
    <name evidence="7" type="primary">rsmA</name>
    <name evidence="7" type="synonym">ksgA</name>
    <name evidence="10" type="ORF">UY81_C0009G0003</name>
</gene>
<evidence type="ECO:0000256" key="5">
    <source>
        <dbReference type="ARBA" id="ARBA00022691"/>
    </source>
</evidence>
<comment type="function">
    <text evidence="7">Specifically dimethylates two adjacent adenosines (A1518 and A1519) in the loop of a conserved hairpin near the 3'-end of 16S rRNA in the 30S particle. May play a critical role in biogenesis of 30S subunits.</text>
</comment>
<evidence type="ECO:0000256" key="4">
    <source>
        <dbReference type="ARBA" id="ARBA00022679"/>
    </source>
</evidence>
<name>A0A0G1Y0E0_9BACT</name>
<dbReference type="PROSITE" id="PS01131">
    <property type="entry name" value="RRNA_A_DIMETH"/>
    <property type="match status" value="1"/>
</dbReference>
<feature type="binding site" evidence="7 8">
    <location>
        <position position="59"/>
    </location>
    <ligand>
        <name>S-adenosyl-L-methionine</name>
        <dbReference type="ChEBI" id="CHEBI:59789"/>
    </ligand>
</feature>
<comment type="subcellular location">
    <subcellularLocation>
        <location evidence="7">Cytoplasm</location>
    </subcellularLocation>
</comment>
<dbReference type="GO" id="GO:0052908">
    <property type="term" value="F:16S rRNA (adenine(1518)-N(6)/adenine(1519)-N(6))-dimethyltransferase activity"/>
    <property type="evidence" value="ECO:0007669"/>
    <property type="project" value="UniProtKB-EC"/>
</dbReference>
<proteinExistence type="inferred from homology"/>
<evidence type="ECO:0000313" key="10">
    <source>
        <dbReference type="EMBL" id="KKW36918.1"/>
    </source>
</evidence>
<feature type="binding site" evidence="7 8">
    <location>
        <position position="110"/>
    </location>
    <ligand>
        <name>S-adenosyl-L-methionine</name>
        <dbReference type="ChEBI" id="CHEBI:59789"/>
    </ligand>
</feature>
<dbReference type="PANTHER" id="PTHR11727">
    <property type="entry name" value="DIMETHYLADENOSINE TRANSFERASE"/>
    <property type="match status" value="1"/>
</dbReference>
<feature type="binding site" evidence="7 8">
    <location>
        <position position="11"/>
    </location>
    <ligand>
        <name>S-adenosyl-L-methionine</name>
        <dbReference type="ChEBI" id="CHEBI:59789"/>
    </ligand>
</feature>
<dbReference type="HAMAP" id="MF_00607">
    <property type="entry name" value="16SrRNA_methyltr_A"/>
    <property type="match status" value="1"/>
</dbReference>
<keyword evidence="6 7" id="KW-0694">RNA-binding</keyword>
<dbReference type="PROSITE" id="PS51689">
    <property type="entry name" value="SAM_RNA_A_N6_MT"/>
    <property type="match status" value="1"/>
</dbReference>
<dbReference type="CDD" id="cd02440">
    <property type="entry name" value="AdoMet_MTases"/>
    <property type="match status" value="1"/>
</dbReference>
<evidence type="ECO:0000256" key="8">
    <source>
        <dbReference type="PROSITE-ProRule" id="PRU01026"/>
    </source>
</evidence>
<feature type="domain" description="Ribosomal RNA adenine methylase transferase N-terminal" evidence="9">
    <location>
        <begin position="18"/>
        <end position="193"/>
    </location>
</feature>
<dbReference type="Gene3D" id="1.10.8.100">
    <property type="entry name" value="Ribosomal RNA adenine dimethylase-like, domain 2"/>
    <property type="match status" value="1"/>
</dbReference>